<dbReference type="Pfam" id="PF08448">
    <property type="entry name" value="PAS_4"/>
    <property type="match status" value="1"/>
</dbReference>
<feature type="modified residue" description="4-aspartylphosphate" evidence="6">
    <location>
        <position position="874"/>
    </location>
</feature>
<dbReference type="SMART" id="SM00448">
    <property type="entry name" value="REC"/>
    <property type="match status" value="1"/>
</dbReference>
<dbReference type="InterPro" id="IPR005467">
    <property type="entry name" value="His_kinase_dom"/>
</dbReference>
<dbReference type="InterPro" id="IPR000014">
    <property type="entry name" value="PAS"/>
</dbReference>
<dbReference type="InterPro" id="IPR011006">
    <property type="entry name" value="CheY-like_superfamily"/>
</dbReference>
<dbReference type="SMART" id="SM00387">
    <property type="entry name" value="HATPase_c"/>
    <property type="match status" value="1"/>
</dbReference>
<dbReference type="PANTHER" id="PTHR43047">
    <property type="entry name" value="TWO-COMPONENT HISTIDINE PROTEIN KINASE"/>
    <property type="match status" value="1"/>
</dbReference>
<dbReference type="SUPFAM" id="SSF55785">
    <property type="entry name" value="PYP-like sensor domain (PAS domain)"/>
    <property type="match status" value="1"/>
</dbReference>
<feature type="domain" description="Response regulatory" evidence="8">
    <location>
        <begin position="814"/>
        <end position="945"/>
    </location>
</feature>
<dbReference type="PROSITE" id="PS50109">
    <property type="entry name" value="HIS_KIN"/>
    <property type="match status" value="1"/>
</dbReference>
<dbReference type="STRING" id="857342.A0A2T3AU08"/>
<dbReference type="SUPFAM" id="SSF47384">
    <property type="entry name" value="Homodimeric domain of signal transducing histidine kinase"/>
    <property type="match status" value="1"/>
</dbReference>
<dbReference type="InterPro" id="IPR003594">
    <property type="entry name" value="HATPase_dom"/>
</dbReference>
<dbReference type="Gene3D" id="3.30.565.10">
    <property type="entry name" value="Histidine kinase-like ATPase, C-terminal domain"/>
    <property type="match status" value="1"/>
</dbReference>
<evidence type="ECO:0000259" key="7">
    <source>
        <dbReference type="PROSITE" id="PS50109"/>
    </source>
</evidence>
<evidence type="ECO:0000256" key="4">
    <source>
        <dbReference type="ARBA" id="ARBA00022679"/>
    </source>
</evidence>
<keyword evidence="10" id="KW-1185">Reference proteome</keyword>
<dbReference type="SUPFAM" id="SSF52172">
    <property type="entry name" value="CheY-like"/>
    <property type="match status" value="1"/>
</dbReference>
<evidence type="ECO:0000256" key="5">
    <source>
        <dbReference type="ARBA" id="ARBA00022777"/>
    </source>
</evidence>
<sequence>MRPAKKTQSPLERDDWVDQIPQSDYIRFFRSVNWSASHLGPLEEWCLGLRMHTFTLMADSQAASIYWGDHRVAIYNSAFSVLVGNFHPALMGSTFEREFPGLYDSIIREVMEKAEQRGVSQDMVEIPLFPVRNGFLEETYFTGAFTPIRNLDGKVGGFYQAVKEVTRQKINERRMAMFNYVIIPSALEQEDLAYHVMSQLESNGRDVTMALLYEIDEEIVPGTSRVFLHGNIGFPKGHPLAVEEADLNDSVGLIPLFREAKNKVRTYPVDERFEGVQWRGFDEPSSSFSIIPLSAAGRTLGYLVIGANPRRPLDEDYQQFLWHLETRITSIAASIVSAGEKRRRSEQLEKELSDTTRQIQYMAQHASVGLRHLSLDGNVSWANEQYFQIVRRSKEATDYKHSFLDELITEDRPKAMEAWERVTRGEPNVTMELRLKHMFIPPCGDPEPAFILMVMFPYIEKGEVKSIMACITDISQLKWAKSVEQRKAADAEAARRKQEEFIDIVSHEMRNPLSAIFQCVDMIQSSMVECEKKGQTKEALLEALRSNIDNSGVILLCAQHQKRIVDDVLTLSKLEHMLLKISPRPTQLAVLIERAVRMFELDLQSQGFKVTINPESSLRENSVDWVLCDPSRVAQIVINLLTNAMKFTRAEPKREITISYGATLSEPRNAFQAGMTWAPSEKEVDDLTLEPDWGTGEQLYLVFSISDTGVGMTPEEVKKLFHRFKQASTRTSIRYGGSGLGLFISQKLTEKHAGEIGVASAPGEGTTFAFYVKGRRIGPENAEFASITQPAQSSRPELVKSQGEKSNVELDKIHVLLVEDNIINQKLLRKQLVNAGCVVYTANNGVEALQFLGKSDIWREQVADSKRLDIILMDWEMPVMDGLTCSREIRALQESGQITRHVQIIAITANAREEQIQNAYKSGMDSVLSKPFVAADLLSRMKKHLSISG</sequence>
<dbReference type="Gene3D" id="3.40.50.2300">
    <property type="match status" value="1"/>
</dbReference>
<dbReference type="Proteomes" id="UP000241818">
    <property type="component" value="Unassembled WGS sequence"/>
</dbReference>
<dbReference type="SUPFAM" id="SSF55874">
    <property type="entry name" value="ATPase domain of HSP90 chaperone/DNA topoisomerase II/histidine kinase"/>
    <property type="match status" value="1"/>
</dbReference>
<dbReference type="EMBL" id="KZ679016">
    <property type="protein sequence ID" value="PSS10941.1"/>
    <property type="molecule type" value="Genomic_DNA"/>
</dbReference>
<dbReference type="Pfam" id="PF00072">
    <property type="entry name" value="Response_reg"/>
    <property type="match status" value="1"/>
</dbReference>
<dbReference type="InParanoid" id="A0A2T3AU08"/>
<dbReference type="Gene3D" id="3.30.450.20">
    <property type="entry name" value="PAS domain"/>
    <property type="match status" value="2"/>
</dbReference>
<comment type="catalytic activity">
    <reaction evidence="1">
        <text>ATP + protein L-histidine = ADP + protein N-phospho-L-histidine.</text>
        <dbReference type="EC" id="2.7.13.3"/>
    </reaction>
</comment>
<dbReference type="AlphaFoldDB" id="A0A2T3AU08"/>
<dbReference type="SMART" id="SM00388">
    <property type="entry name" value="HisKA"/>
    <property type="match status" value="1"/>
</dbReference>
<evidence type="ECO:0000256" key="2">
    <source>
        <dbReference type="ARBA" id="ARBA00012438"/>
    </source>
</evidence>
<dbReference type="GO" id="GO:0000155">
    <property type="term" value="F:phosphorelay sensor kinase activity"/>
    <property type="evidence" value="ECO:0007669"/>
    <property type="project" value="InterPro"/>
</dbReference>
<dbReference type="Gene3D" id="1.10.287.130">
    <property type="match status" value="1"/>
</dbReference>
<dbReference type="InterPro" id="IPR001789">
    <property type="entry name" value="Sig_transdc_resp-reg_receiver"/>
</dbReference>
<evidence type="ECO:0000313" key="9">
    <source>
        <dbReference type="EMBL" id="PSS10941.1"/>
    </source>
</evidence>
<evidence type="ECO:0000256" key="1">
    <source>
        <dbReference type="ARBA" id="ARBA00000085"/>
    </source>
</evidence>
<dbReference type="InterPro" id="IPR036097">
    <property type="entry name" value="HisK_dim/P_sf"/>
</dbReference>
<dbReference type="GO" id="GO:0005886">
    <property type="term" value="C:plasma membrane"/>
    <property type="evidence" value="ECO:0007669"/>
    <property type="project" value="TreeGrafter"/>
</dbReference>
<proteinExistence type="predicted"/>
<organism evidence="9 10">
    <name type="scientific">Amorphotheca resinae ATCC 22711</name>
    <dbReference type="NCBI Taxonomy" id="857342"/>
    <lineage>
        <taxon>Eukaryota</taxon>
        <taxon>Fungi</taxon>
        <taxon>Dikarya</taxon>
        <taxon>Ascomycota</taxon>
        <taxon>Pezizomycotina</taxon>
        <taxon>Leotiomycetes</taxon>
        <taxon>Helotiales</taxon>
        <taxon>Amorphothecaceae</taxon>
        <taxon>Amorphotheca</taxon>
    </lineage>
</organism>
<gene>
    <name evidence="9" type="ORF">M430DRAFT_108060</name>
</gene>
<keyword evidence="4" id="KW-0808">Transferase</keyword>
<dbReference type="PRINTS" id="PR00344">
    <property type="entry name" value="BCTRLSENSOR"/>
</dbReference>
<dbReference type="GeneID" id="36569270"/>
<dbReference type="RefSeq" id="XP_024718120.1">
    <property type="nucleotide sequence ID" value="XM_024861189.1"/>
</dbReference>
<feature type="domain" description="Histidine kinase" evidence="7">
    <location>
        <begin position="504"/>
        <end position="776"/>
    </location>
</feature>
<dbReference type="InterPro" id="IPR035965">
    <property type="entry name" value="PAS-like_dom_sf"/>
</dbReference>
<dbReference type="InterPro" id="IPR036890">
    <property type="entry name" value="HATPase_C_sf"/>
</dbReference>
<protein>
    <recommendedName>
        <fullName evidence="2">histidine kinase</fullName>
        <ecNumber evidence="2">2.7.13.3</ecNumber>
    </recommendedName>
</protein>
<dbReference type="InterPro" id="IPR013656">
    <property type="entry name" value="PAS_4"/>
</dbReference>
<evidence type="ECO:0000313" key="10">
    <source>
        <dbReference type="Proteomes" id="UP000241818"/>
    </source>
</evidence>
<keyword evidence="3 6" id="KW-0597">Phosphoprotein</keyword>
<accession>A0A2T3AU08</accession>
<dbReference type="GO" id="GO:0009927">
    <property type="term" value="F:histidine phosphotransfer kinase activity"/>
    <property type="evidence" value="ECO:0007669"/>
    <property type="project" value="TreeGrafter"/>
</dbReference>
<evidence type="ECO:0000256" key="3">
    <source>
        <dbReference type="ARBA" id="ARBA00022553"/>
    </source>
</evidence>
<evidence type="ECO:0000259" key="8">
    <source>
        <dbReference type="PROSITE" id="PS50110"/>
    </source>
</evidence>
<dbReference type="CDD" id="cd00130">
    <property type="entry name" value="PAS"/>
    <property type="match status" value="1"/>
</dbReference>
<dbReference type="InterPro" id="IPR004358">
    <property type="entry name" value="Sig_transdc_His_kin-like_C"/>
</dbReference>
<dbReference type="EC" id="2.7.13.3" evidence="2"/>
<dbReference type="PROSITE" id="PS50110">
    <property type="entry name" value="RESPONSE_REGULATORY"/>
    <property type="match status" value="1"/>
</dbReference>
<reference evidence="9 10" key="1">
    <citation type="journal article" date="2018" name="New Phytol.">
        <title>Comparative genomics and transcriptomics depict ericoid mycorrhizal fungi as versatile saprotrophs and plant mutualists.</title>
        <authorList>
            <person name="Martino E."/>
            <person name="Morin E."/>
            <person name="Grelet G.A."/>
            <person name="Kuo A."/>
            <person name="Kohler A."/>
            <person name="Daghino S."/>
            <person name="Barry K.W."/>
            <person name="Cichocki N."/>
            <person name="Clum A."/>
            <person name="Dockter R.B."/>
            <person name="Hainaut M."/>
            <person name="Kuo R.C."/>
            <person name="LaButti K."/>
            <person name="Lindahl B.D."/>
            <person name="Lindquist E.A."/>
            <person name="Lipzen A."/>
            <person name="Khouja H.R."/>
            <person name="Magnuson J."/>
            <person name="Murat C."/>
            <person name="Ohm R.A."/>
            <person name="Singer S.W."/>
            <person name="Spatafora J.W."/>
            <person name="Wang M."/>
            <person name="Veneault-Fourrey C."/>
            <person name="Henrissat B."/>
            <person name="Grigoriev I.V."/>
            <person name="Martin F.M."/>
            <person name="Perotto S."/>
        </authorList>
    </citation>
    <scope>NUCLEOTIDE SEQUENCE [LARGE SCALE GENOMIC DNA]</scope>
    <source>
        <strain evidence="9 10">ATCC 22711</strain>
    </source>
</reference>
<dbReference type="CDD" id="cd00082">
    <property type="entry name" value="HisKA"/>
    <property type="match status" value="1"/>
</dbReference>
<dbReference type="PANTHER" id="PTHR43047:SF72">
    <property type="entry name" value="OSMOSENSING HISTIDINE PROTEIN KINASE SLN1"/>
    <property type="match status" value="1"/>
</dbReference>
<name>A0A2T3AU08_AMORE</name>
<dbReference type="Pfam" id="PF00512">
    <property type="entry name" value="HisKA"/>
    <property type="match status" value="1"/>
</dbReference>
<keyword evidence="5" id="KW-0418">Kinase</keyword>
<dbReference type="OrthoDB" id="60033at2759"/>
<dbReference type="Pfam" id="PF02518">
    <property type="entry name" value="HATPase_c"/>
    <property type="match status" value="1"/>
</dbReference>
<dbReference type="CDD" id="cd17546">
    <property type="entry name" value="REC_hyHK_CKI1_RcsC-like"/>
    <property type="match status" value="1"/>
</dbReference>
<evidence type="ECO:0000256" key="6">
    <source>
        <dbReference type="PROSITE-ProRule" id="PRU00169"/>
    </source>
</evidence>
<dbReference type="InterPro" id="IPR003661">
    <property type="entry name" value="HisK_dim/P_dom"/>
</dbReference>